<protein>
    <submittedName>
        <fullName evidence="1">317_t:CDS:1</fullName>
    </submittedName>
</protein>
<reference evidence="1" key="1">
    <citation type="submission" date="2021-06" db="EMBL/GenBank/DDBJ databases">
        <authorList>
            <person name="Kallberg Y."/>
            <person name="Tangrot J."/>
            <person name="Rosling A."/>
        </authorList>
    </citation>
    <scope>NUCLEOTIDE SEQUENCE</scope>
    <source>
        <strain evidence="1">87-6 pot B 2015</strain>
    </source>
</reference>
<sequence>NFDEEKIKDKNVLTEDAELDNQVKFTVSNIHIITNTAQKLPVKLEFRNPYLLLIAGQREKTKIPEYFILAGTEK</sequence>
<feature type="non-terminal residue" evidence="1">
    <location>
        <position position="74"/>
    </location>
</feature>
<dbReference type="AlphaFoldDB" id="A0A9N9I9M0"/>
<feature type="non-terminal residue" evidence="1">
    <location>
        <position position="1"/>
    </location>
</feature>
<dbReference type="EMBL" id="CAJVPP010015672">
    <property type="protein sequence ID" value="CAG8727557.1"/>
    <property type="molecule type" value="Genomic_DNA"/>
</dbReference>
<gene>
    <name evidence="1" type="ORF">FMOSSE_LOCUS15452</name>
</gene>
<name>A0A9N9I9M0_FUNMO</name>
<accession>A0A9N9I9M0</accession>
<proteinExistence type="predicted"/>
<organism evidence="1 2">
    <name type="scientific">Funneliformis mosseae</name>
    <name type="common">Endomycorrhizal fungus</name>
    <name type="synonym">Glomus mosseae</name>
    <dbReference type="NCBI Taxonomy" id="27381"/>
    <lineage>
        <taxon>Eukaryota</taxon>
        <taxon>Fungi</taxon>
        <taxon>Fungi incertae sedis</taxon>
        <taxon>Mucoromycota</taxon>
        <taxon>Glomeromycotina</taxon>
        <taxon>Glomeromycetes</taxon>
        <taxon>Glomerales</taxon>
        <taxon>Glomeraceae</taxon>
        <taxon>Funneliformis</taxon>
    </lineage>
</organism>
<keyword evidence="2" id="KW-1185">Reference proteome</keyword>
<comment type="caution">
    <text evidence="1">The sequence shown here is derived from an EMBL/GenBank/DDBJ whole genome shotgun (WGS) entry which is preliminary data.</text>
</comment>
<evidence type="ECO:0000313" key="1">
    <source>
        <dbReference type="EMBL" id="CAG8727557.1"/>
    </source>
</evidence>
<dbReference type="Proteomes" id="UP000789375">
    <property type="component" value="Unassembled WGS sequence"/>
</dbReference>
<evidence type="ECO:0000313" key="2">
    <source>
        <dbReference type="Proteomes" id="UP000789375"/>
    </source>
</evidence>